<dbReference type="Gene3D" id="3.30.565.10">
    <property type="entry name" value="Histidine kinase-like ATPase, C-terminal domain"/>
    <property type="match status" value="1"/>
</dbReference>
<protein>
    <recommendedName>
        <fullName evidence="2">histidine kinase</fullName>
        <ecNumber evidence="2">2.7.13.3</ecNumber>
    </recommendedName>
</protein>
<evidence type="ECO:0000256" key="1">
    <source>
        <dbReference type="ARBA" id="ARBA00000085"/>
    </source>
</evidence>
<dbReference type="CDD" id="cd18161">
    <property type="entry name" value="REC_hyHK_blue-like"/>
    <property type="match status" value="1"/>
</dbReference>
<dbReference type="InterPro" id="IPR036097">
    <property type="entry name" value="HisK_dim/P_sf"/>
</dbReference>
<feature type="compositionally biased region" description="Low complexity" evidence="6">
    <location>
        <begin position="1"/>
        <end position="21"/>
    </location>
</feature>
<evidence type="ECO:0000313" key="10">
    <source>
        <dbReference type="Proteomes" id="UP000243719"/>
    </source>
</evidence>
<feature type="modified residue" description="4-aspartylphosphate" evidence="4">
    <location>
        <position position="866"/>
    </location>
</feature>
<dbReference type="Proteomes" id="UP000243719">
    <property type="component" value="Unassembled WGS sequence"/>
</dbReference>
<evidence type="ECO:0000256" key="6">
    <source>
        <dbReference type="SAM" id="MobiDB-lite"/>
    </source>
</evidence>
<dbReference type="EC" id="2.7.13.3" evidence="2"/>
<organism evidence="9 10">
    <name type="scientific">Chitinasiproducens palmae</name>
    <dbReference type="NCBI Taxonomy" id="1770053"/>
    <lineage>
        <taxon>Bacteria</taxon>
        <taxon>Pseudomonadati</taxon>
        <taxon>Pseudomonadota</taxon>
        <taxon>Betaproteobacteria</taxon>
        <taxon>Burkholderiales</taxon>
        <taxon>Burkholderiaceae</taxon>
        <taxon>Chitinasiproducens</taxon>
    </lineage>
</organism>
<evidence type="ECO:0000256" key="4">
    <source>
        <dbReference type="PROSITE-ProRule" id="PRU00169"/>
    </source>
</evidence>
<feature type="domain" description="Histidine kinase" evidence="7">
    <location>
        <begin position="427"/>
        <end position="650"/>
    </location>
</feature>
<keyword evidence="3 4" id="KW-0597">Phosphoprotein</keyword>
<dbReference type="PANTHER" id="PTHR43065">
    <property type="entry name" value="SENSOR HISTIDINE KINASE"/>
    <property type="match status" value="1"/>
</dbReference>
<proteinExistence type="predicted"/>
<keyword evidence="5" id="KW-0175">Coiled coil</keyword>
<reference evidence="10" key="1">
    <citation type="submission" date="2016-09" db="EMBL/GenBank/DDBJ databases">
        <authorList>
            <person name="Varghese N."/>
            <person name="Submissions S."/>
        </authorList>
    </citation>
    <scope>NUCLEOTIDE SEQUENCE [LARGE SCALE GENOMIC DNA]</scope>
    <source>
        <strain evidence="10">JS23</strain>
    </source>
</reference>
<dbReference type="PRINTS" id="PR00344">
    <property type="entry name" value="BCTRLSENSOR"/>
</dbReference>
<dbReference type="SUPFAM" id="SSF55874">
    <property type="entry name" value="ATPase domain of HSP90 chaperone/DNA topoisomerase II/histidine kinase"/>
    <property type="match status" value="1"/>
</dbReference>
<feature type="domain" description="Response regulatory" evidence="8">
    <location>
        <begin position="817"/>
        <end position="930"/>
    </location>
</feature>
<evidence type="ECO:0000313" key="9">
    <source>
        <dbReference type="EMBL" id="SDV47988.1"/>
    </source>
</evidence>
<evidence type="ECO:0000256" key="2">
    <source>
        <dbReference type="ARBA" id="ARBA00012438"/>
    </source>
</evidence>
<evidence type="ECO:0000256" key="5">
    <source>
        <dbReference type="SAM" id="Coils"/>
    </source>
</evidence>
<dbReference type="GO" id="GO:0000155">
    <property type="term" value="F:phosphorelay sensor kinase activity"/>
    <property type="evidence" value="ECO:0007669"/>
    <property type="project" value="InterPro"/>
</dbReference>
<evidence type="ECO:0000259" key="7">
    <source>
        <dbReference type="PROSITE" id="PS50109"/>
    </source>
</evidence>
<keyword evidence="10" id="KW-1185">Reference proteome</keyword>
<dbReference type="Pfam" id="PF00072">
    <property type="entry name" value="Response_reg"/>
    <property type="match status" value="2"/>
</dbReference>
<evidence type="ECO:0000259" key="8">
    <source>
        <dbReference type="PROSITE" id="PS50110"/>
    </source>
</evidence>
<feature type="domain" description="Response regulatory" evidence="8">
    <location>
        <begin position="670"/>
        <end position="786"/>
    </location>
</feature>
<feature type="modified residue" description="4-aspartylphosphate" evidence="4">
    <location>
        <position position="720"/>
    </location>
</feature>
<dbReference type="PANTHER" id="PTHR43065:SF49">
    <property type="entry name" value="HISTIDINE KINASE"/>
    <property type="match status" value="1"/>
</dbReference>
<dbReference type="InterPro" id="IPR003661">
    <property type="entry name" value="HisK_dim/P_dom"/>
</dbReference>
<dbReference type="InterPro" id="IPR036890">
    <property type="entry name" value="HATPase_C_sf"/>
</dbReference>
<feature type="region of interest" description="Disordered" evidence="6">
    <location>
        <begin position="1"/>
        <end position="23"/>
    </location>
</feature>
<feature type="coiled-coil region" evidence="5">
    <location>
        <begin position="381"/>
        <end position="418"/>
    </location>
</feature>
<dbReference type="SUPFAM" id="SSF47384">
    <property type="entry name" value="Homodimeric domain of signal transducing histidine kinase"/>
    <property type="match status" value="1"/>
</dbReference>
<dbReference type="CDD" id="cd00156">
    <property type="entry name" value="REC"/>
    <property type="match status" value="1"/>
</dbReference>
<dbReference type="InterPro" id="IPR004358">
    <property type="entry name" value="Sig_transdc_His_kin-like_C"/>
</dbReference>
<name>A0A1H2PMX4_9BURK</name>
<dbReference type="Gene3D" id="3.40.50.2300">
    <property type="match status" value="2"/>
</dbReference>
<gene>
    <name evidence="9" type="ORF">SAMN05216551_10456</name>
</gene>
<evidence type="ECO:0000256" key="3">
    <source>
        <dbReference type="ARBA" id="ARBA00022553"/>
    </source>
</evidence>
<dbReference type="Pfam" id="PF00512">
    <property type="entry name" value="HisKA"/>
    <property type="match status" value="1"/>
</dbReference>
<dbReference type="Gene3D" id="3.30.450.20">
    <property type="entry name" value="PAS domain"/>
    <property type="match status" value="1"/>
</dbReference>
<dbReference type="Pfam" id="PF02518">
    <property type="entry name" value="HATPase_c"/>
    <property type="match status" value="1"/>
</dbReference>
<dbReference type="InterPro" id="IPR011006">
    <property type="entry name" value="CheY-like_superfamily"/>
</dbReference>
<dbReference type="PROSITE" id="PS50110">
    <property type="entry name" value="RESPONSE_REGULATORY"/>
    <property type="match status" value="2"/>
</dbReference>
<dbReference type="Gene3D" id="1.10.287.130">
    <property type="match status" value="1"/>
</dbReference>
<sequence length="933" mass="99240">MPTGAAAIPPGPGAADPSAAGRRADAIATPTDRILIGTFNGTCNGIPSTPRFSPFCDEVTDPAQTADAGSAGMSQLIAEFDWSTTPLGPRAQWSPSMRACVASMLASPVPLTLMWGRSGILLYNDGYARMADDRHPDILGMSAFDAWPGAAALNRHVVESGFAGQALRYRNHRLLLHRREQVEEAWFDLDYSPVYDENETIVAVQAIVLETTDQIAGERRLSVLRSVSERLVAATVSAALGSMVNTLSSEAEIDVPFATALVLDAHGSLVPVASYGAVWLGGSVPVSADLAADGMPAQAEAKGLVRAAFGDGVTRVGSVDALFGALPATASGRAFMLPLTAIGTTVGVLVAGKNASFARDTRYESFFELMARQFSASLGVVKALQEERERARTLTEQVEKALGERAVAEAQLQQSQRMEALGKLTGGVAHDFNNLLQVISGNLQLLTADVAGNERAEKRVQNGLAAVNRGAQLASQLLAFGRRQPLAPKVVNVGRFVRNIDDMLRRTLGDGVEVETIVAGGLWNTSIDPGQFENALLNLAINARDAMEGHGKLTVEVGNASLDSEYVRFHSDVLPGQYVMLAVSDDGCGMTPDIISHVFEPFFTTKPEGRGTGLGLSMVYGFVKQSGGHVKVYSEPGQGSTVRLYLPRAYAPEQPVAPVDTTAPVRGSETILVAEDDEAVRETVVAMLLDLGYQVLKASDAASALTIIDSGVNIDLLFSDVVMPGPLRSPELARRARERLPDIAVLFTSGYTENAIVHGGRLDAGVELLSKPYSREALSRKIRHVLNNRAQAKQAVSDVQGAWPVIPAVARRADVLTILFVEDDELIRENMAELVRIDGHAVIEAGNAAQALALLEQQAVDVLLTDVELPDLSGLDLARRARARLPGLGLVFATGHADVGHRDDAAIADASLLRKPYSRAALNEALARAAGRD</sequence>
<dbReference type="SMART" id="SM00387">
    <property type="entry name" value="HATPase_c"/>
    <property type="match status" value="1"/>
</dbReference>
<dbReference type="PROSITE" id="PS50109">
    <property type="entry name" value="HIS_KIN"/>
    <property type="match status" value="1"/>
</dbReference>
<dbReference type="SMART" id="SM00448">
    <property type="entry name" value="REC"/>
    <property type="match status" value="2"/>
</dbReference>
<dbReference type="InterPro" id="IPR001789">
    <property type="entry name" value="Sig_transdc_resp-reg_receiver"/>
</dbReference>
<dbReference type="SMART" id="SM00388">
    <property type="entry name" value="HisKA"/>
    <property type="match status" value="1"/>
</dbReference>
<dbReference type="AlphaFoldDB" id="A0A1H2PMX4"/>
<dbReference type="InterPro" id="IPR005467">
    <property type="entry name" value="His_kinase_dom"/>
</dbReference>
<accession>A0A1H2PMX4</accession>
<dbReference type="SUPFAM" id="SSF52172">
    <property type="entry name" value="CheY-like"/>
    <property type="match status" value="2"/>
</dbReference>
<dbReference type="EMBL" id="FNLO01000004">
    <property type="protein sequence ID" value="SDV47988.1"/>
    <property type="molecule type" value="Genomic_DNA"/>
</dbReference>
<comment type="catalytic activity">
    <reaction evidence="1">
        <text>ATP + protein L-histidine = ADP + protein N-phospho-L-histidine.</text>
        <dbReference type="EC" id="2.7.13.3"/>
    </reaction>
</comment>
<dbReference type="STRING" id="1770053.SAMN05216551_10456"/>
<dbReference type="InterPro" id="IPR003594">
    <property type="entry name" value="HATPase_dom"/>
</dbReference>
<dbReference type="CDD" id="cd00082">
    <property type="entry name" value="HisKA"/>
    <property type="match status" value="1"/>
</dbReference>